<dbReference type="KEGG" id="nfl:COO91_07444"/>
<dbReference type="RefSeq" id="WP_339382367.1">
    <property type="nucleotide sequence ID" value="NZ_CAWNNC010000001.1"/>
</dbReference>
<evidence type="ECO:0000313" key="3">
    <source>
        <dbReference type="Proteomes" id="UP000232003"/>
    </source>
</evidence>
<dbReference type="EMBL" id="CP024785">
    <property type="protein sequence ID" value="AUB41396.1"/>
    <property type="molecule type" value="Genomic_DNA"/>
</dbReference>
<keyword evidence="3" id="KW-1185">Reference proteome</keyword>
<organism evidence="2 3">
    <name type="scientific">Nostoc flagelliforme CCNUN1</name>
    <dbReference type="NCBI Taxonomy" id="2038116"/>
    <lineage>
        <taxon>Bacteria</taxon>
        <taxon>Bacillati</taxon>
        <taxon>Cyanobacteriota</taxon>
        <taxon>Cyanophyceae</taxon>
        <taxon>Nostocales</taxon>
        <taxon>Nostocaceae</taxon>
        <taxon>Nostoc</taxon>
    </lineage>
</organism>
<evidence type="ECO:0000256" key="1">
    <source>
        <dbReference type="SAM" id="MobiDB-lite"/>
    </source>
</evidence>
<protein>
    <submittedName>
        <fullName evidence="2">Uncharacterized protein</fullName>
    </submittedName>
</protein>
<name>A0A2K8T118_9NOSO</name>
<sequence>MADSVRSPGGHGNQEPKVQKSQRDFHGGFFVRDTSTRSIFA</sequence>
<evidence type="ECO:0000313" key="2">
    <source>
        <dbReference type="EMBL" id="AUB41396.1"/>
    </source>
</evidence>
<reference evidence="2 3" key="1">
    <citation type="submission" date="2017-11" db="EMBL/GenBank/DDBJ databases">
        <title>Complete genome of a free-living desiccation-tolerant cyanobacterium and its photosynthetic adaptation to extreme terrestrial habitat.</title>
        <authorList>
            <person name="Shang J."/>
        </authorList>
    </citation>
    <scope>NUCLEOTIDE SEQUENCE [LARGE SCALE GENOMIC DNA]</scope>
    <source>
        <strain evidence="2 3">CCNUN1</strain>
    </source>
</reference>
<proteinExistence type="predicted"/>
<dbReference type="Proteomes" id="UP000232003">
    <property type="component" value="Chromosome"/>
</dbReference>
<dbReference type="AlphaFoldDB" id="A0A2K8T118"/>
<gene>
    <name evidence="2" type="ORF">COO91_07444</name>
</gene>
<accession>A0A2K8T118</accession>
<feature type="region of interest" description="Disordered" evidence="1">
    <location>
        <begin position="1"/>
        <end position="41"/>
    </location>
</feature>
<feature type="compositionally biased region" description="Basic and acidic residues" evidence="1">
    <location>
        <begin position="17"/>
        <end position="26"/>
    </location>
</feature>